<dbReference type="SUPFAM" id="SSF48452">
    <property type="entry name" value="TPR-like"/>
    <property type="match status" value="1"/>
</dbReference>
<dbReference type="EMBL" id="MKKU01000003">
    <property type="protein sequence ID" value="RNF27557.1"/>
    <property type="molecule type" value="Genomic_DNA"/>
</dbReference>
<sequence length="574" mass="62328">MLRSAPRAGGASVVAALSAVEAVPPRLVNTSQHAAFMPPVSARQWMELAMFCLHNRKVSQKRLLQMLEDTAKALMEERPLHSQSPASPPSRECKGTDDDGHRVSALSDAPSTDVVLESSAPSTPRRQLAARFFMLASYLGIRGGSVSSLHAGVRLAEMAVDAHHCPLTTTHLAWSFYRLGCVVQERESRSALEAMAMRLARGTSGAGTLRSAAFPTEVIQLVKLAWLMAVLGETQSALSLVQKLLGENRADANALVLLSLLYSATGEYDKALEVANGTEQSHPLYIPGGLVLTVMRYVTNDPHQHGREDFEELLAVLVARVQAAAQYTATRAGSEEFPLPPEIGLTVIADGGWSSHLHGESRVAGHWALLAYVALEVGCPAVAEIAVRAGLEYVSEAKEEHGRAYADLVCCAARIKLDRLEKLVDAVRQSHGAAGIGDDVSELRVFEDERNMQEQRTLLDEPEVLSLRTMLCTALEVCTAHAESYVHLGRLYLLEALKANHPQSLRATSLVEASHYFQLAIHSNPALGAAHEGMGRVREEQGALEMSLEFLSSAAELAARQPVIPFERFLYIFL</sequence>
<dbReference type="AlphaFoldDB" id="A0A3R7P1W9"/>
<reference evidence="4 5" key="1">
    <citation type="journal article" date="2018" name="BMC Genomics">
        <title>Genomic comparison of Trypanosoma conorhini and Trypanosoma rangeli to Trypanosoma cruzi strains of high and low virulence.</title>
        <authorList>
            <person name="Bradwell K.R."/>
            <person name="Koparde V.N."/>
            <person name="Matveyev A.V."/>
            <person name="Serrano M.G."/>
            <person name="Alves J.M."/>
            <person name="Parikh H."/>
            <person name="Huang B."/>
            <person name="Lee V."/>
            <person name="Espinosa-Alvarez O."/>
            <person name="Ortiz P.A."/>
            <person name="Costa-Martins A.G."/>
            <person name="Teixeira M.M."/>
            <person name="Buck G.A."/>
        </authorList>
    </citation>
    <scope>NUCLEOTIDE SEQUENCE [LARGE SCALE GENOMIC DNA]</scope>
    <source>
        <strain evidence="4 5">025E</strain>
    </source>
</reference>
<evidence type="ECO:0000256" key="1">
    <source>
        <dbReference type="ARBA" id="ARBA00002550"/>
    </source>
</evidence>
<keyword evidence="5" id="KW-1185">Reference proteome</keyword>
<dbReference type="OrthoDB" id="272215at2759"/>
<dbReference type="InterPro" id="IPR011990">
    <property type="entry name" value="TPR-like_helical_dom_sf"/>
</dbReference>
<name>A0A3R7P1W9_9TRYP</name>
<comment type="function">
    <text evidence="1">Involved in endocytosis.</text>
</comment>
<dbReference type="PANTHER" id="PTHR23083:SF464">
    <property type="entry name" value="TETRATRICOPEPTIDE REPEAT DOMAIN 7, ISOFORM A"/>
    <property type="match status" value="1"/>
</dbReference>
<feature type="region of interest" description="Disordered" evidence="3">
    <location>
        <begin position="76"/>
        <end position="120"/>
    </location>
</feature>
<dbReference type="GeneID" id="40313818"/>
<evidence type="ECO:0000313" key="5">
    <source>
        <dbReference type="Proteomes" id="UP000284403"/>
    </source>
</evidence>
<dbReference type="PANTHER" id="PTHR23083">
    <property type="entry name" value="TETRATRICOPEPTIDE REPEAT PROTEIN, TPR"/>
    <property type="match status" value="1"/>
</dbReference>
<dbReference type="InterPro" id="IPR051722">
    <property type="entry name" value="Endocytosis_PI4K-reg_protein"/>
</dbReference>
<organism evidence="4 5">
    <name type="scientific">Trypanosoma conorhini</name>
    <dbReference type="NCBI Taxonomy" id="83891"/>
    <lineage>
        <taxon>Eukaryota</taxon>
        <taxon>Discoba</taxon>
        <taxon>Euglenozoa</taxon>
        <taxon>Kinetoplastea</taxon>
        <taxon>Metakinetoplastina</taxon>
        <taxon>Trypanosomatida</taxon>
        <taxon>Trypanosomatidae</taxon>
        <taxon>Trypanosoma</taxon>
    </lineage>
</organism>
<feature type="compositionally biased region" description="Basic and acidic residues" evidence="3">
    <location>
        <begin position="91"/>
        <end position="102"/>
    </location>
</feature>
<gene>
    <name evidence="4" type="ORF">Tco025E_00207</name>
</gene>
<evidence type="ECO:0000256" key="2">
    <source>
        <dbReference type="ARBA" id="ARBA00038251"/>
    </source>
</evidence>
<dbReference type="Gene3D" id="1.25.40.10">
    <property type="entry name" value="Tetratricopeptide repeat domain"/>
    <property type="match status" value="2"/>
</dbReference>
<evidence type="ECO:0000313" key="4">
    <source>
        <dbReference type="EMBL" id="RNF27557.1"/>
    </source>
</evidence>
<dbReference type="Proteomes" id="UP000284403">
    <property type="component" value="Unassembled WGS sequence"/>
</dbReference>
<evidence type="ECO:0000256" key="3">
    <source>
        <dbReference type="SAM" id="MobiDB-lite"/>
    </source>
</evidence>
<comment type="similarity">
    <text evidence="2">Belongs to the YPP1 family.</text>
</comment>
<accession>A0A3R7P1W9</accession>
<comment type="caution">
    <text evidence="4">The sequence shown here is derived from an EMBL/GenBank/DDBJ whole genome shotgun (WGS) entry which is preliminary data.</text>
</comment>
<dbReference type="RefSeq" id="XP_029232763.1">
    <property type="nucleotide sequence ID" value="XM_029367156.1"/>
</dbReference>
<protein>
    <submittedName>
        <fullName evidence="4">Mediator of RNA polymerase II transcription subunit 24</fullName>
    </submittedName>
</protein>
<proteinExistence type="inferred from homology"/>